<dbReference type="InterPro" id="IPR036465">
    <property type="entry name" value="vWFA_dom_sf"/>
</dbReference>
<feature type="domain" description="MIB/HERC2" evidence="4">
    <location>
        <begin position="1025"/>
        <end position="1097"/>
    </location>
</feature>
<sequence length="1329" mass="148943">MGNIIKSTDSEEKRESFGSSVDPVHLQTCTRVHVPNSIKRNISRDVTLTEIENKDIRLSAWYHQEDRGENYVEIQGTYRALESSKDISKTYFGYDEIRDRIEDTKESHEDLLIGRNSLGELPSPDKKNTRTTVAVGDKINDTRKGNEKDELFLENFQKDSRFVALSQSSEKFRQLYRDIIKAEAGQGLKILNDKEKLHKDGKPAGHSCGPNTESCYDMSYDVHNSSSVCKESCKSKGEKKVEMVPSLKIHQVDCSYSDNDKSNDIWKHDVTCKFLPKRDNNGGKMSASYENSDHQTDNDKSECIDCEGPQRKNECERLKTKMQSIEKGYGPVIEPYDDFHYSASNTSVHTGSKTSSSTKDKDALSELSSLERKIMLEVSSVKGVNLPGGVEDDDTLDSSEEKEVKCSKASAVLLRLVKTCSDSVDSLAQKNREITELVNKRSRSQKKLDNEGLKIITELETIVQNSTDRKKEKENALTELKLILSTLTANVKKLEQEIKTLQSKTGSKTDCGFQCRKFQNSRNVVSVKCNTSSTTQALARNPSEELKQRDQLNSENRDKHSHGLVSLTSDLESGVVSHSLLLDKGDDDNKDGIKHLHPNHTGDDSSGLAEERIRAARKPALGSESSLKQSSIDRSEQVKDPITTNTRDKSSNCENESDSSTRQDDNPKPLPVSVSSKIQENSQNLQSEANSRNIQENNPNLRREQGSPPNTLDKPNIVVRQSPSNTKGHRQILPDDYWNKKSSELLRMLIQEGPPDNICGWFTVLCLDISDSMRGDAFNTMIRLALRFISGIEEESDNEKIGVVCFGEETRIISRCCLNYTRLLQEIRNLKPGGPSPLTAGLLFSLVVLGLEGKIPRVQDVLFFPRIIILSDGMATPELIAGQEDFSPSVLELSTIKAHAKVLARQFRNYSNRIYFVPLGQANESIIGPLVSMTHGKVVRPSEFETLIHQFRGESIAAQIRPYFGDFRCADASVVRTVAEDSSLSLGGLSLVNLVEYVRNPPPQRRRHSDEDGDDDDDDNDENDYSEFSKDMPPIGTRVRRGPDWEPSFSQQDSNGPGTVVSQDPAGYLSVTWDNGHRNNYPYGIMGHFAVMTVDEPRVLRPDQFIEPGCLVRRGNAWRDNNHDGGPGNIGVVFKVHQDATVRVRWPTGELRRYKYGKQGYFEVELCDPFDEDVRFRMLSMNFHDSSDIGTGSQESDHVQIEDLINSDDRSRDDNSILDEMNRKNATRSKLSHEQMSVSSGHPQDGKTEGQTERVGTRVEQSADIDENNMPTVIRESPNLIPNSTGRLDSSDEIANNRGATSDVIQRVVDEDSLNLEKSTHSRSSSHKI</sequence>
<dbReference type="SUPFAM" id="SSF53300">
    <property type="entry name" value="vWA-like"/>
    <property type="match status" value="1"/>
</dbReference>
<dbReference type="GO" id="GO:0004842">
    <property type="term" value="F:ubiquitin-protein transferase activity"/>
    <property type="evidence" value="ECO:0007669"/>
    <property type="project" value="InterPro"/>
</dbReference>
<feature type="domain" description="MIB/HERC2" evidence="4">
    <location>
        <begin position="1098"/>
        <end position="1170"/>
    </location>
</feature>
<feature type="compositionally biased region" description="Polar residues" evidence="2">
    <location>
        <begin position="673"/>
        <end position="700"/>
    </location>
</feature>
<feature type="domain" description="VWFA" evidence="3">
    <location>
        <begin position="762"/>
        <end position="960"/>
    </location>
</feature>
<feature type="compositionally biased region" description="Acidic residues" evidence="2">
    <location>
        <begin position="1011"/>
        <end position="1025"/>
    </location>
</feature>
<feature type="compositionally biased region" description="Basic and acidic residues" evidence="2">
    <location>
        <begin position="542"/>
        <end position="558"/>
    </location>
</feature>
<dbReference type="GO" id="GO:0046872">
    <property type="term" value="F:metal ion binding"/>
    <property type="evidence" value="ECO:0007669"/>
    <property type="project" value="InterPro"/>
</dbReference>
<dbReference type="InterPro" id="IPR037252">
    <property type="entry name" value="Mib_Herc2_sf"/>
</dbReference>
<dbReference type="Pfam" id="PF13519">
    <property type="entry name" value="VWA_2"/>
    <property type="match status" value="1"/>
</dbReference>
<feature type="region of interest" description="Disordered" evidence="2">
    <location>
        <begin position="533"/>
        <end position="562"/>
    </location>
</feature>
<reference evidence="6" key="1">
    <citation type="submission" date="2025-08" db="UniProtKB">
        <authorList>
            <consortium name="RefSeq"/>
        </authorList>
    </citation>
    <scope>IDENTIFICATION</scope>
    <source>
        <tissue evidence="6">Whole sample</tissue>
    </source>
</reference>
<evidence type="ECO:0000313" key="6">
    <source>
        <dbReference type="RefSeq" id="XP_022332750.1"/>
    </source>
</evidence>
<feature type="compositionally biased region" description="Basic and acidic residues" evidence="2">
    <location>
        <begin position="1244"/>
        <end position="1257"/>
    </location>
</feature>
<feature type="region of interest" description="Disordered" evidence="2">
    <location>
        <begin position="1203"/>
        <end position="1301"/>
    </location>
</feature>
<dbReference type="PROSITE" id="PS51416">
    <property type="entry name" value="MIB_HERC2"/>
    <property type="match status" value="2"/>
</dbReference>
<dbReference type="PROSITE" id="PS50234">
    <property type="entry name" value="VWFA"/>
    <property type="match status" value="1"/>
</dbReference>
<gene>
    <name evidence="6" type="primary">LOC111130248</name>
</gene>
<dbReference type="OrthoDB" id="6205402at2759"/>
<feature type="coiled-coil region" evidence="1">
    <location>
        <begin position="427"/>
        <end position="504"/>
    </location>
</feature>
<organism evidence="5 6">
    <name type="scientific">Crassostrea virginica</name>
    <name type="common">Eastern oyster</name>
    <dbReference type="NCBI Taxonomy" id="6565"/>
    <lineage>
        <taxon>Eukaryota</taxon>
        <taxon>Metazoa</taxon>
        <taxon>Spiralia</taxon>
        <taxon>Lophotrochozoa</taxon>
        <taxon>Mollusca</taxon>
        <taxon>Bivalvia</taxon>
        <taxon>Autobranchia</taxon>
        <taxon>Pteriomorphia</taxon>
        <taxon>Ostreida</taxon>
        <taxon>Ostreoidea</taxon>
        <taxon>Ostreidae</taxon>
        <taxon>Crassostrea</taxon>
    </lineage>
</organism>
<dbReference type="GO" id="GO:0016567">
    <property type="term" value="P:protein ubiquitination"/>
    <property type="evidence" value="ECO:0007669"/>
    <property type="project" value="InterPro"/>
</dbReference>
<evidence type="ECO:0000259" key="3">
    <source>
        <dbReference type="PROSITE" id="PS50234"/>
    </source>
</evidence>
<feature type="compositionally biased region" description="Basic and acidic residues" evidence="2">
    <location>
        <begin position="1203"/>
        <end position="1223"/>
    </location>
</feature>
<accession>A0A8B8DXT1</accession>
<dbReference type="SUPFAM" id="SSF159034">
    <property type="entry name" value="Mib/herc2 domain-like"/>
    <property type="match status" value="2"/>
</dbReference>
<dbReference type="InterPro" id="IPR010606">
    <property type="entry name" value="Mib_Herc2"/>
</dbReference>
<dbReference type="CDD" id="cd00198">
    <property type="entry name" value="vWFA"/>
    <property type="match status" value="1"/>
</dbReference>
<keyword evidence="5" id="KW-1185">Reference proteome</keyword>
<evidence type="ECO:0000259" key="4">
    <source>
        <dbReference type="PROSITE" id="PS51416"/>
    </source>
</evidence>
<dbReference type="GeneID" id="111130248"/>
<feature type="compositionally biased region" description="Basic and acidic residues" evidence="2">
    <location>
        <begin position="291"/>
        <end position="302"/>
    </location>
</feature>
<proteinExistence type="predicted"/>
<dbReference type="Pfam" id="PF06701">
    <property type="entry name" value="MIB_HERC2"/>
    <property type="match status" value="1"/>
</dbReference>
<protein>
    <submittedName>
        <fullName evidence="6">Uncharacterized protein LOC111130248 isoform X1</fullName>
    </submittedName>
</protein>
<feature type="region of interest" description="Disordered" evidence="2">
    <location>
        <begin position="617"/>
        <end position="733"/>
    </location>
</feature>
<feature type="region of interest" description="Disordered" evidence="2">
    <location>
        <begin position="1"/>
        <end position="21"/>
    </location>
</feature>
<keyword evidence="1" id="KW-0175">Coiled coil</keyword>
<dbReference type="Gene3D" id="2.30.30.40">
    <property type="entry name" value="SH3 Domains"/>
    <property type="match status" value="2"/>
</dbReference>
<evidence type="ECO:0000313" key="5">
    <source>
        <dbReference type="Proteomes" id="UP000694844"/>
    </source>
</evidence>
<dbReference type="InterPro" id="IPR002035">
    <property type="entry name" value="VWF_A"/>
</dbReference>
<dbReference type="Gene3D" id="3.40.50.410">
    <property type="entry name" value="von Willebrand factor, type A domain"/>
    <property type="match status" value="1"/>
</dbReference>
<dbReference type="Proteomes" id="UP000694844">
    <property type="component" value="Chromosome 4"/>
</dbReference>
<dbReference type="RefSeq" id="XP_022332750.1">
    <property type="nucleotide sequence ID" value="XM_022477042.1"/>
</dbReference>
<feature type="region of interest" description="Disordered" evidence="2">
    <location>
        <begin position="1000"/>
        <end position="1063"/>
    </location>
</feature>
<feature type="region of interest" description="Disordered" evidence="2">
    <location>
        <begin position="589"/>
        <end position="608"/>
    </location>
</feature>
<feature type="compositionally biased region" description="Polar residues" evidence="2">
    <location>
        <begin position="1048"/>
        <end position="1062"/>
    </location>
</feature>
<evidence type="ECO:0000256" key="2">
    <source>
        <dbReference type="SAM" id="MobiDB-lite"/>
    </source>
</evidence>
<dbReference type="KEGG" id="cvn:111130248"/>
<evidence type="ECO:0000256" key="1">
    <source>
        <dbReference type="SAM" id="Coils"/>
    </source>
</evidence>
<feature type="region of interest" description="Disordered" evidence="2">
    <location>
        <begin position="283"/>
        <end position="302"/>
    </location>
</feature>
<name>A0A8B8DXT1_CRAVI</name>